<comment type="subcellular location">
    <subcellularLocation>
        <location evidence="1">Membrane</location>
        <topology evidence="1">Multi-pass membrane protein</topology>
    </subcellularLocation>
</comment>
<evidence type="ECO:0000256" key="2">
    <source>
        <dbReference type="ARBA" id="ARBA00006824"/>
    </source>
</evidence>
<keyword evidence="8" id="KW-1185">Reference proteome</keyword>
<dbReference type="InterPro" id="IPR007248">
    <property type="entry name" value="Mpv17_PMP22"/>
</dbReference>
<evidence type="ECO:0000313" key="7">
    <source>
        <dbReference type="EMBL" id="OCK79207.1"/>
    </source>
</evidence>
<dbReference type="EMBL" id="KV745017">
    <property type="protein sequence ID" value="OCK79207.1"/>
    <property type="molecule type" value="Genomic_DNA"/>
</dbReference>
<keyword evidence="3" id="KW-0812">Transmembrane</keyword>
<dbReference type="AlphaFoldDB" id="A0A8E2E8A9"/>
<dbReference type="GO" id="GO:0005739">
    <property type="term" value="C:mitochondrion"/>
    <property type="evidence" value="ECO:0007669"/>
    <property type="project" value="TreeGrafter"/>
</dbReference>
<reference evidence="7 8" key="1">
    <citation type="journal article" date="2016" name="Nat. Commun.">
        <title>Ectomycorrhizal ecology is imprinted in the genome of the dominant symbiotic fungus Cenococcum geophilum.</title>
        <authorList>
            <consortium name="DOE Joint Genome Institute"/>
            <person name="Peter M."/>
            <person name="Kohler A."/>
            <person name="Ohm R.A."/>
            <person name="Kuo A."/>
            <person name="Krutzmann J."/>
            <person name="Morin E."/>
            <person name="Arend M."/>
            <person name="Barry K.W."/>
            <person name="Binder M."/>
            <person name="Choi C."/>
            <person name="Clum A."/>
            <person name="Copeland A."/>
            <person name="Grisel N."/>
            <person name="Haridas S."/>
            <person name="Kipfer T."/>
            <person name="LaButti K."/>
            <person name="Lindquist E."/>
            <person name="Lipzen A."/>
            <person name="Maire R."/>
            <person name="Meier B."/>
            <person name="Mihaltcheva S."/>
            <person name="Molinier V."/>
            <person name="Murat C."/>
            <person name="Poggeler S."/>
            <person name="Quandt C.A."/>
            <person name="Sperisen C."/>
            <person name="Tritt A."/>
            <person name="Tisserant E."/>
            <person name="Crous P.W."/>
            <person name="Henrissat B."/>
            <person name="Nehls U."/>
            <person name="Egli S."/>
            <person name="Spatafora J.W."/>
            <person name="Grigoriev I.V."/>
            <person name="Martin F.M."/>
        </authorList>
    </citation>
    <scope>NUCLEOTIDE SEQUENCE [LARGE SCALE GENOMIC DNA]</scope>
    <source>
        <strain evidence="7 8">CBS 459.81</strain>
    </source>
</reference>
<keyword evidence="5" id="KW-0472">Membrane</keyword>
<dbReference type="PANTHER" id="PTHR11266:SF113">
    <property type="entry name" value="MEMBRANE PROTEIN, MPV17_PMP22 FAMILY, PUTATIVE (AFU_ORTHOLOGUE AFUA_1G13840)-RELATED"/>
    <property type="match status" value="1"/>
</dbReference>
<evidence type="ECO:0000256" key="4">
    <source>
        <dbReference type="ARBA" id="ARBA00022989"/>
    </source>
</evidence>
<comment type="similarity">
    <text evidence="2 6">Belongs to the peroxisomal membrane protein PXMP2/4 family.</text>
</comment>
<proteinExistence type="inferred from homology"/>
<evidence type="ECO:0008006" key="9">
    <source>
        <dbReference type="Google" id="ProtNLM"/>
    </source>
</evidence>
<gene>
    <name evidence="7" type="ORF">K432DRAFT_383272</name>
</gene>
<dbReference type="PANTHER" id="PTHR11266">
    <property type="entry name" value="PEROXISOMAL MEMBRANE PROTEIN 2, PXMP2 MPV17"/>
    <property type="match status" value="1"/>
</dbReference>
<keyword evidence="4" id="KW-1133">Transmembrane helix</keyword>
<accession>A0A8E2E8A9</accession>
<evidence type="ECO:0000256" key="6">
    <source>
        <dbReference type="RuleBase" id="RU363053"/>
    </source>
</evidence>
<dbReference type="GO" id="GO:0016020">
    <property type="term" value="C:membrane"/>
    <property type="evidence" value="ECO:0007669"/>
    <property type="project" value="UniProtKB-SubCell"/>
</dbReference>
<protein>
    <recommendedName>
        <fullName evidence="9">Mpv17/PMP22 family protein</fullName>
    </recommendedName>
</protein>
<name>A0A8E2E8A9_9PEZI</name>
<evidence type="ECO:0000256" key="5">
    <source>
        <dbReference type="ARBA" id="ARBA00023136"/>
    </source>
</evidence>
<organism evidence="7 8">
    <name type="scientific">Lepidopterella palustris CBS 459.81</name>
    <dbReference type="NCBI Taxonomy" id="1314670"/>
    <lineage>
        <taxon>Eukaryota</taxon>
        <taxon>Fungi</taxon>
        <taxon>Dikarya</taxon>
        <taxon>Ascomycota</taxon>
        <taxon>Pezizomycotina</taxon>
        <taxon>Dothideomycetes</taxon>
        <taxon>Pleosporomycetidae</taxon>
        <taxon>Mytilinidiales</taxon>
        <taxon>Argynnaceae</taxon>
        <taxon>Lepidopterella</taxon>
    </lineage>
</organism>
<dbReference type="Pfam" id="PF04117">
    <property type="entry name" value="Mpv17_PMP22"/>
    <property type="match status" value="1"/>
</dbReference>
<dbReference type="OrthoDB" id="430207at2759"/>
<evidence type="ECO:0000256" key="1">
    <source>
        <dbReference type="ARBA" id="ARBA00004141"/>
    </source>
</evidence>
<evidence type="ECO:0000256" key="3">
    <source>
        <dbReference type="ARBA" id="ARBA00022692"/>
    </source>
</evidence>
<evidence type="ECO:0000313" key="8">
    <source>
        <dbReference type="Proteomes" id="UP000250266"/>
    </source>
</evidence>
<dbReference type="Proteomes" id="UP000250266">
    <property type="component" value="Unassembled WGS sequence"/>
</dbReference>
<sequence length="266" mass="29519">MAMNSSAFARACLRRSITYFPHPQIPKRFQSTSAAAAKPVPSASTIWFDRLMTPFRAYNRALQTRPYRSQVISSLTIYLIGDLSAQYLNPNTRNISSTTSNAAESTTAYDPFRTLRAMIIGGGSSIPAYRWVLWLGQNFNYQSKLLSLASKVVVNQLVFTPLFLTYFFGMQSMLSGQSFMGIVERIRDGVPVSFVNSWKIWPAATAVTMTVIPAHFRNVFVGLVAIGWQTYLSLINARAARLEASEHKTGEVMPPMTHTGEAPASV</sequence>